<evidence type="ECO:0000256" key="4">
    <source>
        <dbReference type="ARBA" id="ARBA00022723"/>
    </source>
</evidence>
<feature type="domain" description="Thiamine pyrophosphate enzyme N-terminal TPP-binding" evidence="12">
    <location>
        <begin position="1"/>
        <end position="105"/>
    </location>
</feature>
<dbReference type="GO" id="GO:0004737">
    <property type="term" value="F:pyruvate decarboxylase activity"/>
    <property type="evidence" value="ECO:0007669"/>
    <property type="project" value="TreeGrafter"/>
</dbReference>
<keyword evidence="7 9" id="KW-0786">Thiamine pyrophosphate</keyword>
<evidence type="ECO:0000256" key="3">
    <source>
        <dbReference type="ARBA" id="ARBA00007812"/>
    </source>
</evidence>
<feature type="domain" description="Thiamine pyrophosphate enzyme central" evidence="10">
    <location>
        <begin position="202"/>
        <end position="289"/>
    </location>
</feature>
<dbReference type="Pfam" id="PF02776">
    <property type="entry name" value="TPP_enzyme_N"/>
    <property type="match status" value="1"/>
</dbReference>
<dbReference type="InterPro" id="IPR029061">
    <property type="entry name" value="THDP-binding"/>
</dbReference>
<keyword evidence="4" id="KW-0479">Metal-binding</keyword>
<dbReference type="InterPro" id="IPR012001">
    <property type="entry name" value="Thiamin_PyroP_enz_TPP-bd_dom"/>
</dbReference>
<dbReference type="SUPFAM" id="SSF52518">
    <property type="entry name" value="Thiamin diphosphate-binding fold (THDP-binding)"/>
    <property type="match status" value="2"/>
</dbReference>
<evidence type="ECO:0000259" key="10">
    <source>
        <dbReference type="Pfam" id="PF00205"/>
    </source>
</evidence>
<gene>
    <name evidence="13" type="ORF">HII17_12380</name>
</gene>
<dbReference type="CDD" id="cd00568">
    <property type="entry name" value="TPP_enzymes"/>
    <property type="match status" value="1"/>
</dbReference>
<dbReference type="AlphaFoldDB" id="A0A7Y0Q6U1"/>
<evidence type="ECO:0000259" key="11">
    <source>
        <dbReference type="Pfam" id="PF02775"/>
    </source>
</evidence>
<dbReference type="GO" id="GO:0000287">
    <property type="term" value="F:magnesium ion binding"/>
    <property type="evidence" value="ECO:0007669"/>
    <property type="project" value="InterPro"/>
</dbReference>
<dbReference type="GO" id="GO:0030976">
    <property type="term" value="F:thiamine pyrophosphate binding"/>
    <property type="evidence" value="ECO:0007669"/>
    <property type="project" value="InterPro"/>
</dbReference>
<dbReference type="Pfam" id="PF02775">
    <property type="entry name" value="TPP_enzyme_C"/>
    <property type="match status" value="1"/>
</dbReference>
<comment type="cofactor">
    <cofactor evidence="2">
        <name>thiamine diphosphate</name>
        <dbReference type="ChEBI" id="CHEBI:58937"/>
    </cofactor>
</comment>
<dbReference type="PANTHER" id="PTHR43452">
    <property type="entry name" value="PYRUVATE DECARBOXYLASE"/>
    <property type="match status" value="1"/>
</dbReference>
<dbReference type="InterPro" id="IPR012110">
    <property type="entry name" value="PDC/IPDC-like"/>
</dbReference>
<evidence type="ECO:0000313" key="13">
    <source>
        <dbReference type="EMBL" id="NMP32359.1"/>
    </source>
</evidence>
<keyword evidence="8" id="KW-0456">Lyase</keyword>
<keyword evidence="5" id="KW-0210">Decarboxylase</keyword>
<dbReference type="Gene3D" id="3.40.50.970">
    <property type="match status" value="2"/>
</dbReference>
<evidence type="ECO:0000256" key="5">
    <source>
        <dbReference type="ARBA" id="ARBA00022793"/>
    </source>
</evidence>
<reference evidence="13 14" key="1">
    <citation type="submission" date="2020-04" db="EMBL/GenBank/DDBJ databases">
        <title>Thalassotalea sp. M1531, isolated from the surface of marine red alga.</title>
        <authorList>
            <person name="Pang L."/>
            <person name="Lu D.-C."/>
        </authorList>
    </citation>
    <scope>NUCLEOTIDE SEQUENCE [LARGE SCALE GENOMIC DNA]</scope>
    <source>
        <strain evidence="13 14">M1531</strain>
    </source>
</reference>
<comment type="similarity">
    <text evidence="3 9">Belongs to the TPP enzyme family.</text>
</comment>
<feature type="domain" description="Thiamine pyrophosphate enzyme TPP-binding" evidence="11">
    <location>
        <begin position="403"/>
        <end position="533"/>
    </location>
</feature>
<dbReference type="Gene3D" id="3.40.50.1220">
    <property type="entry name" value="TPP-binding domain"/>
    <property type="match status" value="1"/>
</dbReference>
<dbReference type="SUPFAM" id="SSF52467">
    <property type="entry name" value="DHS-like NAD/FAD-binding domain"/>
    <property type="match status" value="1"/>
</dbReference>
<organism evidence="13 14">
    <name type="scientific">Thalassotalea algicola</name>
    <dbReference type="NCBI Taxonomy" id="2716224"/>
    <lineage>
        <taxon>Bacteria</taxon>
        <taxon>Pseudomonadati</taxon>
        <taxon>Pseudomonadota</taxon>
        <taxon>Gammaproteobacteria</taxon>
        <taxon>Alteromonadales</taxon>
        <taxon>Colwelliaceae</taxon>
        <taxon>Thalassotalea</taxon>
    </lineage>
</organism>
<name>A0A7Y0Q6U1_9GAMM</name>
<protein>
    <submittedName>
        <fullName evidence="13">Thiamine pyrophosphate-binding protein</fullName>
    </submittedName>
</protein>
<sequence length="575" mass="63629">MAEILKWFGCHDIFGVGGDFAANLIAALSDNISLSPAGNEMHAGFTACGHAEFNGIGAALTTYTVGSLPCTSAAALAITEKLPVIFISGAPGENEISHHTIHHTIASASTWRAEYDCALDAFRALGMQAERLQGARNSHQPNMAAERFFQLVAHAFTNKQPVFIEVPRDLVFLPTQAITLPKSLDDIQSQPYVLKGELLIANQIIDKLKQAKKPLIYIGENVKLNAELCSYIMDFCHTFNVPYATCWLAKGVFDETDPLSVGSYNGVFSREQNRRYIEKEVDYVLEVDTSIYLQDTNAAFNTGTHSIHNFKNKTVIKGSTPNQQDLIKIFERLINSNIPPFEVALRKQPTLLTEANEKVDFHNITTVLNGIQQTIEQSLIYLPEVGNSYFASYDLITKRSVLGRSWITNPWYAAMGTSLPYARSVAKALKSKKTKDIAVVITGDGGFNFQLNELIHFQRESLTVIIIYMRNDIFHLGKSGEGEIYQCSTPDFDALKLVEAFGGRGARCKTVGEFSHEMVNAIKANSGISLIEVPADTALQYQCHEIKMLNLYIQAKNGNPEAKEKWQALTELTGV</sequence>
<evidence type="ECO:0000256" key="1">
    <source>
        <dbReference type="ARBA" id="ARBA00001920"/>
    </source>
</evidence>
<evidence type="ECO:0000256" key="9">
    <source>
        <dbReference type="RuleBase" id="RU362132"/>
    </source>
</evidence>
<evidence type="ECO:0000256" key="7">
    <source>
        <dbReference type="ARBA" id="ARBA00023052"/>
    </source>
</evidence>
<dbReference type="InterPro" id="IPR012000">
    <property type="entry name" value="Thiamin_PyroP_enz_cen_dom"/>
</dbReference>
<evidence type="ECO:0000256" key="8">
    <source>
        <dbReference type="ARBA" id="ARBA00023239"/>
    </source>
</evidence>
<evidence type="ECO:0000256" key="6">
    <source>
        <dbReference type="ARBA" id="ARBA00022842"/>
    </source>
</evidence>
<comment type="caution">
    <text evidence="13">The sequence shown here is derived from an EMBL/GenBank/DDBJ whole genome shotgun (WGS) entry which is preliminary data.</text>
</comment>
<accession>A0A7Y0Q6U1</accession>
<dbReference type="Pfam" id="PF00205">
    <property type="entry name" value="TPP_enzyme_M"/>
    <property type="match status" value="1"/>
</dbReference>
<proteinExistence type="inferred from homology"/>
<keyword evidence="14" id="KW-1185">Reference proteome</keyword>
<dbReference type="InterPro" id="IPR011766">
    <property type="entry name" value="TPP_enzyme_TPP-bd"/>
</dbReference>
<dbReference type="GO" id="GO:0000949">
    <property type="term" value="P:aromatic amino acid family catabolic process to alcohol via Ehrlich pathway"/>
    <property type="evidence" value="ECO:0007669"/>
    <property type="project" value="TreeGrafter"/>
</dbReference>
<dbReference type="EMBL" id="JABBXH010000004">
    <property type="protein sequence ID" value="NMP32359.1"/>
    <property type="molecule type" value="Genomic_DNA"/>
</dbReference>
<comment type="cofactor">
    <cofactor evidence="1">
        <name>a metal cation</name>
        <dbReference type="ChEBI" id="CHEBI:25213"/>
    </cofactor>
</comment>
<dbReference type="InterPro" id="IPR029035">
    <property type="entry name" value="DHS-like_NAD/FAD-binding_dom"/>
</dbReference>
<dbReference type="GO" id="GO:0005829">
    <property type="term" value="C:cytosol"/>
    <property type="evidence" value="ECO:0007669"/>
    <property type="project" value="TreeGrafter"/>
</dbReference>
<keyword evidence="6" id="KW-0460">Magnesium</keyword>
<dbReference type="PANTHER" id="PTHR43452:SF30">
    <property type="entry name" value="PYRUVATE DECARBOXYLASE ISOZYME 1-RELATED"/>
    <property type="match status" value="1"/>
</dbReference>
<dbReference type="Proteomes" id="UP000568664">
    <property type="component" value="Unassembled WGS sequence"/>
</dbReference>
<evidence type="ECO:0000313" key="14">
    <source>
        <dbReference type="Proteomes" id="UP000568664"/>
    </source>
</evidence>
<evidence type="ECO:0000256" key="2">
    <source>
        <dbReference type="ARBA" id="ARBA00001964"/>
    </source>
</evidence>
<evidence type="ECO:0000259" key="12">
    <source>
        <dbReference type="Pfam" id="PF02776"/>
    </source>
</evidence>